<evidence type="ECO:0000313" key="11">
    <source>
        <dbReference type="EMBL" id="KKW06161.1"/>
    </source>
</evidence>
<gene>
    <name evidence="11" type="ORF">UY40_C0002G0011</name>
</gene>
<dbReference type="Gene3D" id="3.30.930.10">
    <property type="entry name" value="Bira Bifunctional Protein, Domain 2"/>
    <property type="match status" value="1"/>
</dbReference>
<feature type="binding site" evidence="8">
    <location>
        <position position="265"/>
    </location>
    <ligand>
        <name>L-serine</name>
        <dbReference type="ChEBI" id="CHEBI:33384"/>
    </ligand>
</feature>
<dbReference type="InterPro" id="IPR045864">
    <property type="entry name" value="aa-tRNA-synth_II/BPL/LPL"/>
</dbReference>
<keyword evidence="4 9" id="KW-0067">ATP-binding</keyword>
<dbReference type="Proteomes" id="UP000034119">
    <property type="component" value="Unassembled WGS sequence"/>
</dbReference>
<sequence>MLDPKFIRENPQVVRKSVSAKQMDPKLVDEFLKLDERWRQYLGEVEELQRQRNLAAKVRDIEKGKKIKKQLADKEPELAKIESSWRQTLYQIPNILAADVPVGKGASENVVVRKWGKPQKFSFKPKDHMQLGTALDIIDVETAARVSGPRFGYLKGDAALLEYALVQYAFHVLADEKLLSKIAAKVKKSYSANPFVPVVPPVMIKPDVFEKMARRYPEEERYYIPSDDLFLIGSAEHTLGPLHMNETLKEGELPKRYVGFSTAFRREAGSYGKDTKGILRVHQFDKVEMESFTLPETSRTEQDFIVGIQEYLMQSLDIPYQIVMICSGDMGGPDDRQIDLESWLPSENNYRETHTSDSMTDYQSRRLNTKVARKDKTDFVHMNDATVFAIGRTLIAILENYQKEDGTVDVPEVLVPYLGKKVIGKK</sequence>
<accession>A0A0G1VIA6</accession>
<protein>
    <recommendedName>
        <fullName evidence="1 7">Serine--tRNA ligase</fullName>
        <ecNumber evidence="1 7">6.1.1.11</ecNumber>
    </recommendedName>
</protein>
<evidence type="ECO:0000256" key="9">
    <source>
        <dbReference type="PIRSR" id="PIRSR001529-2"/>
    </source>
</evidence>
<name>A0A0G1VIA6_9BACT</name>
<reference evidence="11 12" key="1">
    <citation type="journal article" date="2015" name="Nature">
        <title>rRNA introns, odd ribosomes, and small enigmatic genomes across a large radiation of phyla.</title>
        <authorList>
            <person name="Brown C.T."/>
            <person name="Hug L.A."/>
            <person name="Thomas B.C."/>
            <person name="Sharon I."/>
            <person name="Castelle C.J."/>
            <person name="Singh A."/>
            <person name="Wilkins M.J."/>
            <person name="Williams K.H."/>
            <person name="Banfield J.F."/>
        </authorList>
    </citation>
    <scope>NUCLEOTIDE SEQUENCE [LARGE SCALE GENOMIC DNA]</scope>
</reference>
<dbReference type="Pfam" id="PF00587">
    <property type="entry name" value="tRNA-synt_2b"/>
    <property type="match status" value="1"/>
</dbReference>
<keyword evidence="3" id="KW-0547">Nucleotide-binding</keyword>
<dbReference type="EC" id="6.1.1.11" evidence="1 7"/>
<dbReference type="Gene3D" id="1.10.287.40">
    <property type="entry name" value="Serine-tRNA synthetase, tRNA binding domain"/>
    <property type="match status" value="1"/>
</dbReference>
<feature type="domain" description="Aminoacyl-transfer RNA synthetases class-II family profile" evidence="10">
    <location>
        <begin position="177"/>
        <end position="411"/>
    </location>
</feature>
<evidence type="ECO:0000259" key="10">
    <source>
        <dbReference type="PROSITE" id="PS50862"/>
    </source>
</evidence>
<dbReference type="AlphaFoldDB" id="A0A0G1VIA6"/>
<dbReference type="PATRIC" id="fig|1618342.3.peg.59"/>
<dbReference type="GO" id="GO:0004828">
    <property type="term" value="F:serine-tRNA ligase activity"/>
    <property type="evidence" value="ECO:0007669"/>
    <property type="project" value="UniProtKB-UniRule"/>
</dbReference>
<organism evidence="11 12">
    <name type="scientific">candidate division CPR1 bacterium GW2011_GWC1_49_13</name>
    <dbReference type="NCBI Taxonomy" id="1618342"/>
    <lineage>
        <taxon>Bacteria</taxon>
        <taxon>candidate division CPR1</taxon>
    </lineage>
</organism>
<dbReference type="Pfam" id="PF02403">
    <property type="entry name" value="Seryl_tRNA_N"/>
    <property type="match status" value="1"/>
</dbReference>
<evidence type="ECO:0000256" key="5">
    <source>
        <dbReference type="ARBA" id="ARBA00022917"/>
    </source>
</evidence>
<evidence type="ECO:0000256" key="1">
    <source>
        <dbReference type="ARBA" id="ARBA00012840"/>
    </source>
</evidence>
<comment type="caution">
    <text evidence="11">The sequence shown here is derived from an EMBL/GenBank/DDBJ whole genome shotgun (WGS) entry which is preliminary data.</text>
</comment>
<evidence type="ECO:0000256" key="3">
    <source>
        <dbReference type="ARBA" id="ARBA00022741"/>
    </source>
</evidence>
<keyword evidence="2 11" id="KW-0436">Ligase</keyword>
<dbReference type="GO" id="GO:0006434">
    <property type="term" value="P:seryl-tRNA aminoacylation"/>
    <property type="evidence" value="ECO:0007669"/>
    <property type="project" value="UniProtKB-UniRule"/>
</dbReference>
<dbReference type="InterPro" id="IPR042103">
    <property type="entry name" value="SerRS_1_N_sf"/>
</dbReference>
<evidence type="ECO:0000313" key="12">
    <source>
        <dbReference type="Proteomes" id="UP000034119"/>
    </source>
</evidence>
<dbReference type="EMBL" id="LCPW01000002">
    <property type="protein sequence ID" value="KKW06161.1"/>
    <property type="molecule type" value="Genomic_DNA"/>
</dbReference>
<dbReference type="NCBIfam" id="TIGR00414">
    <property type="entry name" value="serS"/>
    <property type="match status" value="1"/>
</dbReference>
<dbReference type="PROSITE" id="PS50862">
    <property type="entry name" value="AA_TRNA_LIGASE_II"/>
    <property type="match status" value="1"/>
</dbReference>
<dbReference type="PRINTS" id="PR00981">
    <property type="entry name" value="TRNASYNTHSER"/>
</dbReference>
<dbReference type="InterPro" id="IPR015866">
    <property type="entry name" value="Ser-tRNA-synth_1_N"/>
</dbReference>
<keyword evidence="5" id="KW-0648">Protein biosynthesis</keyword>
<feature type="binding site" evidence="9">
    <location>
        <begin position="281"/>
        <end position="284"/>
    </location>
    <ligand>
        <name>ATP</name>
        <dbReference type="ChEBI" id="CHEBI:30616"/>
    </ligand>
</feature>
<dbReference type="PANTHER" id="PTHR11778">
    <property type="entry name" value="SERYL-TRNA SYNTHETASE"/>
    <property type="match status" value="1"/>
</dbReference>
<keyword evidence="6" id="KW-0030">Aminoacyl-tRNA synthetase</keyword>
<evidence type="ECO:0000256" key="6">
    <source>
        <dbReference type="ARBA" id="ARBA00023146"/>
    </source>
</evidence>
<feature type="site" description="Important for serine binding" evidence="8">
    <location>
        <position position="386"/>
    </location>
</feature>
<dbReference type="PIRSF" id="PIRSF001529">
    <property type="entry name" value="Ser-tRNA-synth_IIa"/>
    <property type="match status" value="1"/>
</dbReference>
<dbReference type="InterPro" id="IPR002317">
    <property type="entry name" value="Ser-tRNA-ligase_type_1"/>
</dbReference>
<dbReference type="InterPro" id="IPR002314">
    <property type="entry name" value="aa-tRNA-synt_IIb"/>
</dbReference>
<evidence type="ECO:0000256" key="2">
    <source>
        <dbReference type="ARBA" id="ARBA00022598"/>
    </source>
</evidence>
<proteinExistence type="predicted"/>
<dbReference type="SUPFAM" id="SSF55681">
    <property type="entry name" value="Class II aaRS and biotin synthetases"/>
    <property type="match status" value="1"/>
</dbReference>
<dbReference type="InterPro" id="IPR006195">
    <property type="entry name" value="aa-tRNA-synth_II"/>
</dbReference>
<evidence type="ECO:0000256" key="4">
    <source>
        <dbReference type="ARBA" id="ARBA00022840"/>
    </source>
</evidence>
<feature type="binding site" evidence="8">
    <location>
        <position position="288"/>
    </location>
    <ligand>
        <name>L-serine</name>
        <dbReference type="ChEBI" id="CHEBI:33384"/>
    </ligand>
</feature>
<dbReference type="STRING" id="1618342.UY40_C0002G0011"/>
<dbReference type="GO" id="GO:0005524">
    <property type="term" value="F:ATP binding"/>
    <property type="evidence" value="ECO:0007669"/>
    <property type="project" value="UniProtKB-KW"/>
</dbReference>
<feature type="binding site" evidence="9">
    <location>
        <begin position="265"/>
        <end position="267"/>
    </location>
    <ligand>
        <name>ATP</name>
        <dbReference type="ChEBI" id="CHEBI:30616"/>
    </ligand>
</feature>
<evidence type="ECO:0000256" key="7">
    <source>
        <dbReference type="NCBIfam" id="TIGR00414"/>
    </source>
</evidence>
<dbReference type="GO" id="GO:0005737">
    <property type="term" value="C:cytoplasm"/>
    <property type="evidence" value="ECO:0007669"/>
    <property type="project" value="UniProtKB-UniRule"/>
</dbReference>
<evidence type="ECO:0000256" key="8">
    <source>
        <dbReference type="PIRSR" id="PIRSR001529-1"/>
    </source>
</evidence>
<dbReference type="SUPFAM" id="SSF46589">
    <property type="entry name" value="tRNA-binding arm"/>
    <property type="match status" value="1"/>
</dbReference>
<dbReference type="InterPro" id="IPR010978">
    <property type="entry name" value="tRNA-bd_arm"/>
</dbReference>